<accession>A0A382S8L4</accession>
<evidence type="ECO:0000256" key="5">
    <source>
        <dbReference type="ARBA" id="ARBA00046315"/>
    </source>
</evidence>
<evidence type="ECO:0000256" key="1">
    <source>
        <dbReference type="ARBA" id="ARBA00001933"/>
    </source>
</evidence>
<reference evidence="8" key="1">
    <citation type="submission" date="2018-05" db="EMBL/GenBank/DDBJ databases">
        <authorList>
            <person name="Lanie J.A."/>
            <person name="Ng W.-L."/>
            <person name="Kazmierczak K.M."/>
            <person name="Andrzejewski T.M."/>
            <person name="Davidsen T.M."/>
            <person name="Wayne K.J."/>
            <person name="Tettelin H."/>
            <person name="Glass J.I."/>
            <person name="Rusch D."/>
            <person name="Podicherti R."/>
            <person name="Tsui H.-C.T."/>
            <person name="Winkler M.E."/>
        </authorList>
    </citation>
    <scope>NUCLEOTIDE SEQUENCE</scope>
</reference>
<dbReference type="InterPro" id="IPR006233">
    <property type="entry name" value="Cys_b_lyase_bac"/>
</dbReference>
<feature type="non-terminal residue" evidence="8">
    <location>
        <position position="314"/>
    </location>
</feature>
<gene>
    <name evidence="8" type="ORF">METZ01_LOCUS358391</name>
</gene>
<dbReference type="InterPro" id="IPR015422">
    <property type="entry name" value="PyrdxlP-dep_Trfase_small"/>
</dbReference>
<name>A0A382S8L4_9ZZZZ</name>
<protein>
    <recommendedName>
        <fullName evidence="9">Methionine gamma-lyase</fullName>
    </recommendedName>
</protein>
<dbReference type="AlphaFoldDB" id="A0A382S8L4"/>
<dbReference type="GO" id="GO:0030170">
    <property type="term" value="F:pyridoxal phosphate binding"/>
    <property type="evidence" value="ECO:0007669"/>
    <property type="project" value="InterPro"/>
</dbReference>
<keyword evidence="4" id="KW-0456">Lyase</keyword>
<comment type="similarity">
    <text evidence="2">Belongs to the trans-sulfuration enzymes family.</text>
</comment>
<evidence type="ECO:0000256" key="3">
    <source>
        <dbReference type="ARBA" id="ARBA00022898"/>
    </source>
</evidence>
<comment type="catalytic activity">
    <reaction evidence="6">
        <text>L,L-cystathionine + H2O = L-homocysteine + pyruvate + NH4(+)</text>
        <dbReference type="Rhea" id="RHEA:13965"/>
        <dbReference type="ChEBI" id="CHEBI:15361"/>
        <dbReference type="ChEBI" id="CHEBI:15377"/>
        <dbReference type="ChEBI" id="CHEBI:28938"/>
        <dbReference type="ChEBI" id="CHEBI:58161"/>
        <dbReference type="ChEBI" id="CHEBI:58199"/>
    </reaction>
</comment>
<dbReference type="FunFam" id="3.40.640.10:FF:000046">
    <property type="entry name" value="Cystathionine gamma-lyase"/>
    <property type="match status" value="1"/>
</dbReference>
<dbReference type="InterPro" id="IPR015421">
    <property type="entry name" value="PyrdxlP-dep_Trfase_major"/>
</dbReference>
<organism evidence="8">
    <name type="scientific">marine metagenome</name>
    <dbReference type="NCBI Taxonomy" id="408172"/>
    <lineage>
        <taxon>unclassified sequences</taxon>
        <taxon>metagenomes</taxon>
        <taxon>ecological metagenomes</taxon>
    </lineage>
</organism>
<evidence type="ECO:0008006" key="9">
    <source>
        <dbReference type="Google" id="ProtNLM"/>
    </source>
</evidence>
<dbReference type="PANTHER" id="PTHR43500:SF1">
    <property type="entry name" value="CYSTATHIONINE BETA-LYASE-RELATED"/>
    <property type="match status" value="1"/>
</dbReference>
<dbReference type="GO" id="GO:0047804">
    <property type="term" value="F:cysteine-S-conjugate beta-lyase activity"/>
    <property type="evidence" value="ECO:0007669"/>
    <property type="project" value="UniProtKB-EC"/>
</dbReference>
<comment type="catalytic activity">
    <reaction evidence="7">
        <text>an S-substituted L-cysteine + H2O = a thiol + pyruvate + NH4(+)</text>
        <dbReference type="Rhea" id="RHEA:18121"/>
        <dbReference type="ChEBI" id="CHEBI:15361"/>
        <dbReference type="ChEBI" id="CHEBI:15377"/>
        <dbReference type="ChEBI" id="CHEBI:28938"/>
        <dbReference type="ChEBI" id="CHEBI:29256"/>
        <dbReference type="ChEBI" id="CHEBI:58717"/>
        <dbReference type="EC" id="4.4.1.13"/>
    </reaction>
</comment>
<proteinExistence type="inferred from homology"/>
<dbReference type="Gene3D" id="3.40.640.10">
    <property type="entry name" value="Type I PLP-dependent aspartate aminotransferase-like (Major domain)"/>
    <property type="match status" value="1"/>
</dbReference>
<dbReference type="EMBL" id="UINC01126816">
    <property type="protein sequence ID" value="SVD05537.1"/>
    <property type="molecule type" value="Genomic_DNA"/>
</dbReference>
<dbReference type="GO" id="GO:0019450">
    <property type="term" value="P:L-cysteine catabolic process to pyruvate"/>
    <property type="evidence" value="ECO:0007669"/>
    <property type="project" value="TreeGrafter"/>
</dbReference>
<dbReference type="GO" id="GO:0019346">
    <property type="term" value="P:transsulfuration"/>
    <property type="evidence" value="ECO:0007669"/>
    <property type="project" value="InterPro"/>
</dbReference>
<evidence type="ECO:0000256" key="6">
    <source>
        <dbReference type="ARBA" id="ARBA00047517"/>
    </source>
</evidence>
<sequence>TDLQHLGEDRAGAPRAVAPPVYRSSLFSFPDSKSLGEVLRGEKDGYVYTRVANPTIDVLEKKVAALEETAEAIAFSSGMAAVSAVLLSFLRAGDHLVLSASAYGPTLSMARDMIEPLGVEVSLVDHSELVALEDHLRENTRLVYLESPASLTFELTDLGAVAEAARAHSIPTVVDNSWATPIYQKPARFGIDLSLHSGTKYLSGHSDLLLGMVAGSGELIERVRKTAVLLGGCVSPDDAFLAVRGLRTLSLRMQRHQDNGLFLSHKLMDHPRVLEVLHPANPFFPGHGIYRSHFSGASGLFSFLLDGEPERFCD</sequence>
<dbReference type="Pfam" id="PF01053">
    <property type="entry name" value="Cys_Met_Meta_PP"/>
    <property type="match status" value="1"/>
</dbReference>
<dbReference type="SUPFAM" id="SSF53383">
    <property type="entry name" value="PLP-dependent transferases"/>
    <property type="match status" value="1"/>
</dbReference>
<keyword evidence="3" id="KW-0663">Pyridoxal phosphate</keyword>
<comment type="cofactor">
    <cofactor evidence="1">
        <name>pyridoxal 5'-phosphate</name>
        <dbReference type="ChEBI" id="CHEBI:597326"/>
    </cofactor>
</comment>
<comment type="pathway">
    <text evidence="5">Amino-acid biosynthesis; L-methionine biosynthesis via de novo pathway; L-homocysteine from L-cystathionine: step 1/1.</text>
</comment>
<evidence type="ECO:0000313" key="8">
    <source>
        <dbReference type="EMBL" id="SVD05537.1"/>
    </source>
</evidence>
<dbReference type="PROSITE" id="PS00868">
    <property type="entry name" value="CYS_MET_METAB_PP"/>
    <property type="match status" value="1"/>
</dbReference>
<evidence type="ECO:0000256" key="4">
    <source>
        <dbReference type="ARBA" id="ARBA00023239"/>
    </source>
</evidence>
<dbReference type="PANTHER" id="PTHR43500">
    <property type="entry name" value="CYSTATHIONINE BETA-LYASE-RELATED"/>
    <property type="match status" value="1"/>
</dbReference>
<dbReference type="Gene3D" id="3.90.1150.10">
    <property type="entry name" value="Aspartate Aminotransferase, domain 1"/>
    <property type="match status" value="1"/>
</dbReference>
<dbReference type="InterPro" id="IPR054542">
    <property type="entry name" value="Cys_met_metab_PP"/>
</dbReference>
<evidence type="ECO:0000256" key="2">
    <source>
        <dbReference type="ARBA" id="ARBA00009077"/>
    </source>
</evidence>
<evidence type="ECO:0000256" key="7">
    <source>
        <dbReference type="ARBA" id="ARBA00047625"/>
    </source>
</evidence>
<feature type="non-terminal residue" evidence="8">
    <location>
        <position position="1"/>
    </location>
</feature>
<dbReference type="InterPro" id="IPR000277">
    <property type="entry name" value="Cys/Met-Metab_PyrdxlP-dep_enz"/>
</dbReference>
<dbReference type="InterPro" id="IPR015424">
    <property type="entry name" value="PyrdxlP-dep_Trfase"/>
</dbReference>